<comment type="similarity">
    <text evidence="1">Belongs to the CapA family.</text>
</comment>
<dbReference type="AlphaFoldDB" id="A0A8E2WHA2"/>
<organism evidence="3 4">
    <name type="scientific">Rhizobium loti</name>
    <name type="common">Mesorhizobium loti</name>
    <dbReference type="NCBI Taxonomy" id="381"/>
    <lineage>
        <taxon>Bacteria</taxon>
        <taxon>Pseudomonadati</taxon>
        <taxon>Pseudomonadota</taxon>
        <taxon>Alphaproteobacteria</taxon>
        <taxon>Hyphomicrobiales</taxon>
        <taxon>Phyllobacteriaceae</taxon>
        <taxon>Mesorhizobium</taxon>
    </lineage>
</organism>
<dbReference type="EMBL" id="QGGH01000001">
    <property type="protein sequence ID" value="PWJ94317.1"/>
    <property type="molecule type" value="Genomic_DNA"/>
</dbReference>
<evidence type="ECO:0000313" key="4">
    <source>
        <dbReference type="Proteomes" id="UP000245631"/>
    </source>
</evidence>
<accession>A0A8E2WHA2</accession>
<dbReference type="InterPro" id="IPR019079">
    <property type="entry name" value="Capsule_synth_CapA"/>
</dbReference>
<proteinExistence type="inferred from homology"/>
<dbReference type="PANTHER" id="PTHR33393:SF13">
    <property type="entry name" value="PGA BIOSYNTHESIS PROTEIN CAPA"/>
    <property type="match status" value="1"/>
</dbReference>
<sequence>MSNYPLSYKLSWLPRFAKPSLAGDARDFAPMTGTLMHPPPRQTVRLAFVGDISAVANRSAPGCDPEIKALLGAADLVIGNCESPVVDRASAALGTRLGTHHAMSERFLAEALAVAGISREKLVLSLANNHVLDQGVAGFDETVAALQRLGIRTVGLVANGPVVPVQVGPLDIGFAAFTLWRNADESVFTGRVSMDSDPARWSRDGVDLLCAVPHWDWEFRHFPRAETRVLARRLAGQGVGLIAGHHAHVVQPVEKIDRTIVAYGLGDFLGTAFARQPWPGRIGGIFVVDVSVDAGSQGAIASYRLHPFMRLRAGDHERLLLVEGMEGRMRGKVEARLRAVFPSSSSEEGVTA</sequence>
<feature type="domain" description="Capsule synthesis protein CapA" evidence="2">
    <location>
        <begin position="45"/>
        <end position="272"/>
    </location>
</feature>
<dbReference type="InterPro" id="IPR029052">
    <property type="entry name" value="Metallo-depent_PP-like"/>
</dbReference>
<evidence type="ECO:0000313" key="3">
    <source>
        <dbReference type="EMBL" id="PWJ94317.1"/>
    </source>
</evidence>
<dbReference type="Pfam" id="PF09587">
    <property type="entry name" value="PGA_cap"/>
    <property type="match status" value="1"/>
</dbReference>
<name>A0A8E2WHA2_RHILI</name>
<dbReference type="RefSeq" id="WP_109659844.1">
    <property type="nucleotide sequence ID" value="NZ_QGGH01000001.1"/>
</dbReference>
<dbReference type="PANTHER" id="PTHR33393">
    <property type="entry name" value="POLYGLUTAMINE SYNTHESIS ACCESSORY PROTEIN RV0574C-RELATED"/>
    <property type="match status" value="1"/>
</dbReference>
<dbReference type="GeneID" id="61050338"/>
<dbReference type="SMART" id="SM00854">
    <property type="entry name" value="PGA_cap"/>
    <property type="match status" value="1"/>
</dbReference>
<evidence type="ECO:0000259" key="2">
    <source>
        <dbReference type="SMART" id="SM00854"/>
    </source>
</evidence>
<gene>
    <name evidence="3" type="ORF">C8D77_1011001</name>
</gene>
<comment type="caution">
    <text evidence="3">The sequence shown here is derived from an EMBL/GenBank/DDBJ whole genome shotgun (WGS) entry which is preliminary data.</text>
</comment>
<evidence type="ECO:0000256" key="1">
    <source>
        <dbReference type="ARBA" id="ARBA00005662"/>
    </source>
</evidence>
<protein>
    <submittedName>
        <fullName evidence="3">Poly-gamma-glutamate synthesis protein (Capsule biosynthesis protein)</fullName>
    </submittedName>
</protein>
<dbReference type="SUPFAM" id="SSF56300">
    <property type="entry name" value="Metallo-dependent phosphatases"/>
    <property type="match status" value="1"/>
</dbReference>
<reference evidence="3 4" key="1">
    <citation type="submission" date="2018-05" db="EMBL/GenBank/DDBJ databases">
        <title>Genomic Encyclopedia of Type Strains, Phase IV (KMG-IV): sequencing the most valuable type-strain genomes for metagenomic binning, comparative biology and taxonomic classification.</title>
        <authorList>
            <person name="Goeker M."/>
        </authorList>
    </citation>
    <scope>NUCLEOTIDE SEQUENCE [LARGE SCALE GENOMIC DNA]</scope>
    <source>
        <strain evidence="3 4">DSM 2626</strain>
    </source>
</reference>
<dbReference type="InterPro" id="IPR052169">
    <property type="entry name" value="CW_Biosynth-Accessory"/>
</dbReference>
<dbReference type="Proteomes" id="UP000245631">
    <property type="component" value="Unassembled WGS sequence"/>
</dbReference>